<reference evidence="6 7" key="1">
    <citation type="submission" date="2019-11" db="EMBL/GenBank/DDBJ databases">
        <title>Draft genome of Amycolatopsis RM579.</title>
        <authorList>
            <person name="Duangmal K."/>
            <person name="Mingma R."/>
        </authorList>
    </citation>
    <scope>NUCLEOTIDE SEQUENCE [LARGE SCALE GENOMIC DNA]</scope>
    <source>
        <strain evidence="6 7">RM579</strain>
    </source>
</reference>
<sequence length="433" mass="47755">MHACVVRDASNGQGAPPPARQCSVNRRSDKGLYCKTRSLRQDLEDSTDMSPVAALLNEMLEDVDELACRIVERVRREIRGYAQVPEEEHREQVHAHLLEILAGLRDRVPPSPAMVNRVRALGRRRAAQRINLPDLVEACQVVYQEIWNELLVRATHHEPDLSAQLLGEVAPLWSSSHRVTNAAASAHAIEQRSATTTRVALRRQFLDTLRTPVDVAEGRRVARALDFDPNTGFVALCTTLTGLGDIDRLDAALAESGLPALVTDDGAVTVMIGQGTDETLLTALRSVSPDAPAGIGLSRPGIEGAAVSVVDARDSLEAALRLRRDVRFAEDWLQVLLHTFRHRLRPIMRHGRDVALDNPALADAVRAFARAGFSLAESGRRLQISPNTLAYRLERWRTLTGWDVRTFRSLVASLASIDWAHSPETPSTNPRIS</sequence>
<gene>
    <name evidence="6" type="ORF">GKO32_26180</name>
</gene>
<comment type="similarity">
    <text evidence="1">Belongs to the CdaR family.</text>
</comment>
<dbReference type="PANTHER" id="PTHR33744:SF1">
    <property type="entry name" value="DNA-BINDING TRANSCRIPTIONAL ACTIVATOR ADER"/>
    <property type="match status" value="1"/>
</dbReference>
<dbReference type="OrthoDB" id="3655573at2"/>
<organism evidence="6 7">
    <name type="scientific">Amycolatopsis pithecellobii</name>
    <dbReference type="NCBI Taxonomy" id="664692"/>
    <lineage>
        <taxon>Bacteria</taxon>
        <taxon>Bacillati</taxon>
        <taxon>Actinomycetota</taxon>
        <taxon>Actinomycetes</taxon>
        <taxon>Pseudonocardiales</taxon>
        <taxon>Pseudonocardiaceae</taxon>
        <taxon>Amycolatopsis</taxon>
    </lineage>
</organism>
<feature type="domain" description="RsbT co-antagonist protein RsbRD N-terminal" evidence="4">
    <location>
        <begin position="64"/>
        <end position="200"/>
    </location>
</feature>
<dbReference type="AlphaFoldDB" id="A0A6N7YZR7"/>
<protein>
    <submittedName>
        <fullName evidence="6">Uncharacterized protein</fullName>
    </submittedName>
</protein>
<dbReference type="Proteomes" id="UP000440096">
    <property type="component" value="Unassembled WGS sequence"/>
</dbReference>
<dbReference type="InterPro" id="IPR041522">
    <property type="entry name" value="CdaR_GGDEF"/>
</dbReference>
<dbReference type="Pfam" id="PF14361">
    <property type="entry name" value="RsbRD_N"/>
    <property type="match status" value="1"/>
</dbReference>
<evidence type="ECO:0000256" key="2">
    <source>
        <dbReference type="SAM" id="MobiDB-lite"/>
    </source>
</evidence>
<feature type="domain" description="CdaR GGDEF-like" evidence="5">
    <location>
        <begin position="219"/>
        <end position="317"/>
    </location>
</feature>
<evidence type="ECO:0000313" key="7">
    <source>
        <dbReference type="Proteomes" id="UP000440096"/>
    </source>
</evidence>
<comment type="caution">
    <text evidence="6">The sequence shown here is derived from an EMBL/GenBank/DDBJ whole genome shotgun (WGS) entry which is preliminary data.</text>
</comment>
<dbReference type="InterPro" id="IPR025751">
    <property type="entry name" value="RsbRD_N_dom"/>
</dbReference>
<dbReference type="Pfam" id="PF17853">
    <property type="entry name" value="GGDEF_2"/>
    <property type="match status" value="1"/>
</dbReference>
<dbReference type="Pfam" id="PF13556">
    <property type="entry name" value="HTH_30"/>
    <property type="match status" value="1"/>
</dbReference>
<evidence type="ECO:0000313" key="6">
    <source>
        <dbReference type="EMBL" id="MTD57432.1"/>
    </source>
</evidence>
<dbReference type="Gene3D" id="1.10.10.2840">
    <property type="entry name" value="PucR C-terminal helix-turn-helix domain"/>
    <property type="match status" value="1"/>
</dbReference>
<evidence type="ECO:0000259" key="5">
    <source>
        <dbReference type="Pfam" id="PF17853"/>
    </source>
</evidence>
<evidence type="ECO:0000256" key="1">
    <source>
        <dbReference type="ARBA" id="ARBA00006754"/>
    </source>
</evidence>
<dbReference type="EMBL" id="WMBA01000048">
    <property type="protein sequence ID" value="MTD57432.1"/>
    <property type="molecule type" value="Genomic_DNA"/>
</dbReference>
<evidence type="ECO:0000259" key="4">
    <source>
        <dbReference type="Pfam" id="PF14361"/>
    </source>
</evidence>
<keyword evidence="7" id="KW-1185">Reference proteome</keyword>
<dbReference type="PANTHER" id="PTHR33744">
    <property type="entry name" value="CARBOHYDRATE DIACID REGULATOR"/>
    <property type="match status" value="1"/>
</dbReference>
<feature type="domain" description="PucR C-terminal helix-turn-helix" evidence="3">
    <location>
        <begin position="361"/>
        <end position="411"/>
    </location>
</feature>
<evidence type="ECO:0000259" key="3">
    <source>
        <dbReference type="Pfam" id="PF13556"/>
    </source>
</evidence>
<dbReference type="InterPro" id="IPR042070">
    <property type="entry name" value="PucR_C-HTH_sf"/>
</dbReference>
<dbReference type="InterPro" id="IPR025736">
    <property type="entry name" value="PucR_C-HTH_dom"/>
</dbReference>
<accession>A0A6N7YZR7</accession>
<name>A0A6N7YZR7_9PSEU</name>
<proteinExistence type="inferred from homology"/>
<feature type="region of interest" description="Disordered" evidence="2">
    <location>
        <begin position="1"/>
        <end position="24"/>
    </location>
</feature>
<dbReference type="InterPro" id="IPR051448">
    <property type="entry name" value="CdaR-like_regulators"/>
</dbReference>